<dbReference type="SUPFAM" id="SSF53098">
    <property type="entry name" value="Ribonuclease H-like"/>
    <property type="match status" value="1"/>
</dbReference>
<evidence type="ECO:0008006" key="7">
    <source>
        <dbReference type="Google" id="ProtNLM"/>
    </source>
</evidence>
<keyword evidence="3" id="KW-0233">DNA recombination</keyword>
<accession>A0A0F9HXK8</accession>
<gene>
    <name evidence="6" type="ORF">LCGC14_2011190</name>
</gene>
<dbReference type="GO" id="GO:0015074">
    <property type="term" value="P:DNA integration"/>
    <property type="evidence" value="ECO:0007669"/>
    <property type="project" value="InterPro"/>
</dbReference>
<dbReference type="AlphaFoldDB" id="A0A0F9HXK8"/>
<evidence type="ECO:0000256" key="3">
    <source>
        <dbReference type="ARBA" id="ARBA00023172"/>
    </source>
</evidence>
<protein>
    <recommendedName>
        <fullName evidence="7">Integrase catalytic domain-containing protein</fullName>
    </recommendedName>
</protein>
<keyword evidence="2" id="KW-0238">DNA-binding</keyword>
<dbReference type="Gene3D" id="3.30.420.10">
    <property type="entry name" value="Ribonuclease H-like superfamily/Ribonuclease H"/>
    <property type="match status" value="1"/>
</dbReference>
<evidence type="ECO:0000259" key="5">
    <source>
        <dbReference type="PROSITE" id="PS50994"/>
    </source>
</evidence>
<feature type="domain" description="HTH IS21-type" evidence="4">
    <location>
        <begin position="1"/>
        <end position="63"/>
    </location>
</feature>
<evidence type="ECO:0000259" key="4">
    <source>
        <dbReference type="PROSITE" id="PS50531"/>
    </source>
</evidence>
<dbReference type="NCBIfam" id="NF033546">
    <property type="entry name" value="transpos_IS21"/>
    <property type="match status" value="1"/>
</dbReference>
<evidence type="ECO:0000256" key="2">
    <source>
        <dbReference type="ARBA" id="ARBA00023125"/>
    </source>
</evidence>
<evidence type="ECO:0000256" key="1">
    <source>
        <dbReference type="ARBA" id="ARBA00022578"/>
    </source>
</evidence>
<dbReference type="InterPro" id="IPR012337">
    <property type="entry name" value="RNaseH-like_sf"/>
</dbReference>
<reference evidence="6" key="1">
    <citation type="journal article" date="2015" name="Nature">
        <title>Complex archaea that bridge the gap between prokaryotes and eukaryotes.</title>
        <authorList>
            <person name="Spang A."/>
            <person name="Saw J.H."/>
            <person name="Jorgensen S.L."/>
            <person name="Zaremba-Niedzwiedzka K."/>
            <person name="Martijn J."/>
            <person name="Lind A.E."/>
            <person name="van Eijk R."/>
            <person name="Schleper C."/>
            <person name="Guy L."/>
            <person name="Ettema T.J."/>
        </authorList>
    </citation>
    <scope>NUCLEOTIDE SEQUENCE</scope>
</reference>
<proteinExistence type="predicted"/>
<feature type="non-terminal residue" evidence="6">
    <location>
        <position position="1"/>
    </location>
</feature>
<comment type="caution">
    <text evidence="6">The sequence shown here is derived from an EMBL/GenBank/DDBJ whole genome shotgun (WGS) entry which is preliminary data.</text>
</comment>
<dbReference type="PROSITE" id="PS50531">
    <property type="entry name" value="HTH_IS21"/>
    <property type="match status" value="1"/>
</dbReference>
<dbReference type="GO" id="GO:0003677">
    <property type="term" value="F:DNA binding"/>
    <property type="evidence" value="ECO:0007669"/>
    <property type="project" value="UniProtKB-KW"/>
</dbReference>
<keyword evidence="1" id="KW-0815">Transposition</keyword>
<feature type="domain" description="Integrase catalytic" evidence="5">
    <location>
        <begin position="111"/>
        <end position="286"/>
    </location>
</feature>
<sequence length="472" mass="56063">VTLHARGWSIRQLARNFGISRSRVGRILKHNHYKRETGNEYQSKPANKVSILDPYKDYIKELLETYKDPPPTGQRVFELIREEGYSGGKTIVSYYLADVRGKQTQEPVICVETPPGQRGSHDWSEYYVYLSDKGEKEKIIFFSFILNYSRRQYIEIVEDKTQTTLFQCLINTFVYFDGVPREIKSDNQKACVDRWEFGKPVFNKTFLEFASHYCFTPLTIHPGKPRENLKIERPFYYLEKNFLNARSFYNRVDLKEQLAEWLLKVNDQRIHRTTRQKPVDLYRKEFPSLQALPRKQYDTSVIEYRVVNSESCIEWERYYYVVPRQYMYETCPVRKSHQQIIIYGPGSGEIIRYPLAAKDRKNRYIGRKSQNRRATIYPQTKEMILRLEALAPIMAQYIAQVKKHKPSSYRHHLTRVLSLKVNYHKDDIIMAVRRALKYKVYEASAIENFLSVNAEKKNEIKLFPKNRTTDEE</sequence>
<dbReference type="GO" id="GO:0032196">
    <property type="term" value="P:transposition"/>
    <property type="evidence" value="ECO:0007669"/>
    <property type="project" value="UniProtKB-KW"/>
</dbReference>
<dbReference type="PANTHER" id="PTHR35004:SF7">
    <property type="entry name" value="INTEGRASE PROTEIN"/>
    <property type="match status" value="1"/>
</dbReference>
<dbReference type="GO" id="GO:0006310">
    <property type="term" value="P:DNA recombination"/>
    <property type="evidence" value="ECO:0007669"/>
    <property type="project" value="UniProtKB-KW"/>
</dbReference>
<name>A0A0F9HXK8_9ZZZZ</name>
<dbReference type="PROSITE" id="PS50994">
    <property type="entry name" value="INTEGRASE"/>
    <property type="match status" value="1"/>
</dbReference>
<evidence type="ECO:0000313" key="6">
    <source>
        <dbReference type="EMBL" id="KKL79802.1"/>
    </source>
</evidence>
<dbReference type="EMBL" id="LAZR01023061">
    <property type="protein sequence ID" value="KKL79802.1"/>
    <property type="molecule type" value="Genomic_DNA"/>
</dbReference>
<dbReference type="PANTHER" id="PTHR35004">
    <property type="entry name" value="TRANSPOSASE RV3428C-RELATED"/>
    <property type="match status" value="1"/>
</dbReference>
<dbReference type="InterPro" id="IPR036397">
    <property type="entry name" value="RNaseH_sf"/>
</dbReference>
<organism evidence="6">
    <name type="scientific">marine sediment metagenome</name>
    <dbReference type="NCBI Taxonomy" id="412755"/>
    <lineage>
        <taxon>unclassified sequences</taxon>
        <taxon>metagenomes</taxon>
        <taxon>ecological metagenomes</taxon>
    </lineage>
</organism>
<dbReference type="Pfam" id="PF00665">
    <property type="entry name" value="rve"/>
    <property type="match status" value="1"/>
</dbReference>
<dbReference type="InterPro" id="IPR017894">
    <property type="entry name" value="HTH_IS21_transposase_type"/>
</dbReference>
<dbReference type="InterPro" id="IPR001584">
    <property type="entry name" value="Integrase_cat-core"/>
</dbReference>